<feature type="binding site" evidence="10">
    <location>
        <position position="260"/>
    </location>
    <ligand>
        <name>Mg(2+)</name>
        <dbReference type="ChEBI" id="CHEBI:18420"/>
    </ligand>
</feature>
<dbReference type="GO" id="GO:0005525">
    <property type="term" value="F:GTP binding"/>
    <property type="evidence" value="ECO:0007669"/>
    <property type="project" value="UniProtKB-UniRule"/>
</dbReference>
<keyword evidence="4 10" id="KW-0479">Metal-binding</keyword>
<keyword evidence="3 10" id="KW-0819">tRNA processing</keyword>
<evidence type="ECO:0000256" key="5">
    <source>
        <dbReference type="ARBA" id="ARBA00022741"/>
    </source>
</evidence>
<dbReference type="Gene3D" id="3.40.50.300">
    <property type="entry name" value="P-loop containing nucleotide triphosphate hydrolases"/>
    <property type="match status" value="1"/>
</dbReference>
<comment type="cofactor">
    <cofactor evidence="10">
        <name>K(+)</name>
        <dbReference type="ChEBI" id="CHEBI:29103"/>
    </cofactor>
    <text evidence="10">Binds 1 potassium ion per subunit.</text>
</comment>
<dbReference type="PANTHER" id="PTHR42714">
    <property type="entry name" value="TRNA MODIFICATION GTPASE GTPBP3"/>
    <property type="match status" value="1"/>
</dbReference>
<comment type="function">
    <text evidence="10">Exhibits a very high intrinsic GTPase hydrolysis rate. Involved in the addition of a carboxymethylaminomethyl (cmnm) group at the wobble position (U34) of certain tRNAs, forming tRNA-cmnm(5)s(2)U34.</text>
</comment>
<dbReference type="SUPFAM" id="SSF52540">
    <property type="entry name" value="P-loop containing nucleoside triphosphate hydrolases"/>
    <property type="match status" value="1"/>
</dbReference>
<evidence type="ECO:0000313" key="14">
    <source>
        <dbReference type="Proteomes" id="UP000771736"/>
    </source>
</evidence>
<dbReference type="InterPro" id="IPR027368">
    <property type="entry name" value="MnmE_dom2"/>
</dbReference>
<feature type="domain" description="TrmE-type G" evidence="12">
    <location>
        <begin position="225"/>
        <end position="389"/>
    </location>
</feature>
<feature type="binding site" evidence="10">
    <location>
        <position position="235"/>
    </location>
    <ligand>
        <name>K(+)</name>
        <dbReference type="ChEBI" id="CHEBI:29103"/>
    </ligand>
</feature>
<dbReference type="PANTHER" id="PTHR42714:SF2">
    <property type="entry name" value="TRNA MODIFICATION GTPASE GTPBP3, MITOCHONDRIAL"/>
    <property type="match status" value="1"/>
</dbReference>
<dbReference type="GO" id="GO:0042802">
    <property type="term" value="F:identical protein binding"/>
    <property type="evidence" value="ECO:0007669"/>
    <property type="project" value="UniProtKB-ARBA"/>
</dbReference>
<evidence type="ECO:0000256" key="11">
    <source>
        <dbReference type="RuleBase" id="RU003313"/>
    </source>
</evidence>
<organism evidence="13 14">
    <name type="scientific">Prevotella aurantiaca</name>
    <dbReference type="NCBI Taxonomy" id="596085"/>
    <lineage>
        <taxon>Bacteria</taxon>
        <taxon>Pseudomonadati</taxon>
        <taxon>Bacteroidota</taxon>
        <taxon>Bacteroidia</taxon>
        <taxon>Bacteroidales</taxon>
        <taxon>Prevotellaceae</taxon>
        <taxon>Prevotella</taxon>
    </lineage>
</organism>
<evidence type="ECO:0000256" key="4">
    <source>
        <dbReference type="ARBA" id="ARBA00022723"/>
    </source>
</evidence>
<dbReference type="NCBIfam" id="TIGR00450">
    <property type="entry name" value="mnmE_trmE_thdF"/>
    <property type="match status" value="1"/>
</dbReference>
<comment type="subunit">
    <text evidence="10">Homodimer. Heterotetramer of two MnmE and two MnmG subunits.</text>
</comment>
<feature type="binding site" evidence="10">
    <location>
        <position position="254"/>
    </location>
    <ligand>
        <name>K(+)</name>
        <dbReference type="ChEBI" id="CHEBI:29103"/>
    </ligand>
</feature>
<dbReference type="Gene3D" id="3.30.1360.120">
    <property type="entry name" value="Probable tRNA modification gtpase trme, domain 1"/>
    <property type="match status" value="1"/>
</dbReference>
<dbReference type="InterPro" id="IPR018948">
    <property type="entry name" value="GTP-bd_TrmE_N"/>
</dbReference>
<comment type="caution">
    <text evidence="13">The sequence shown here is derived from an EMBL/GenBank/DDBJ whole genome shotgun (WGS) entry which is preliminary data.</text>
</comment>
<dbReference type="FunFam" id="3.30.1360.120:FF:000003">
    <property type="entry name" value="tRNA modification GTPase MnmE"/>
    <property type="match status" value="1"/>
</dbReference>
<protein>
    <recommendedName>
        <fullName evidence="10">tRNA modification GTPase MnmE</fullName>
        <ecNumber evidence="10">3.6.-.-</ecNumber>
    </recommendedName>
</protein>
<evidence type="ECO:0000256" key="2">
    <source>
        <dbReference type="ARBA" id="ARBA00022490"/>
    </source>
</evidence>
<dbReference type="Gene3D" id="1.20.120.430">
    <property type="entry name" value="tRNA modification GTPase MnmE domain 2"/>
    <property type="match status" value="1"/>
</dbReference>
<keyword evidence="5 10" id="KW-0547">Nucleotide-binding</keyword>
<feature type="binding site" evidence="10">
    <location>
        <position position="256"/>
    </location>
    <ligand>
        <name>K(+)</name>
        <dbReference type="ChEBI" id="CHEBI:29103"/>
    </ligand>
</feature>
<proteinExistence type="inferred from homology"/>
<dbReference type="GO" id="GO:0003924">
    <property type="term" value="F:GTPase activity"/>
    <property type="evidence" value="ECO:0007669"/>
    <property type="project" value="UniProtKB-UniRule"/>
</dbReference>
<keyword evidence="9 10" id="KW-0342">GTP-binding</keyword>
<keyword evidence="6 10" id="KW-0378">Hydrolase</keyword>
<dbReference type="GO" id="GO:0046872">
    <property type="term" value="F:metal ion binding"/>
    <property type="evidence" value="ECO:0007669"/>
    <property type="project" value="UniProtKB-KW"/>
</dbReference>
<dbReference type="InterPro" id="IPR027417">
    <property type="entry name" value="P-loop_NTPase"/>
</dbReference>
<feature type="binding site" evidence="10">
    <location>
        <begin position="254"/>
        <end position="260"/>
    </location>
    <ligand>
        <name>GTP</name>
        <dbReference type="ChEBI" id="CHEBI:37565"/>
    </ligand>
</feature>
<dbReference type="Pfam" id="PF01926">
    <property type="entry name" value="MMR_HSR1"/>
    <property type="match status" value="1"/>
</dbReference>
<dbReference type="AlphaFoldDB" id="A0A930HKT5"/>
<dbReference type="InterPro" id="IPR031168">
    <property type="entry name" value="G_TrmE"/>
</dbReference>
<dbReference type="GO" id="GO:0005829">
    <property type="term" value="C:cytosol"/>
    <property type="evidence" value="ECO:0007669"/>
    <property type="project" value="TreeGrafter"/>
</dbReference>
<dbReference type="CDD" id="cd04164">
    <property type="entry name" value="trmE"/>
    <property type="match status" value="1"/>
</dbReference>
<keyword evidence="2 10" id="KW-0963">Cytoplasm</keyword>
<dbReference type="EMBL" id="JABZSJ010000003">
    <property type="protein sequence ID" value="MBF1383497.1"/>
    <property type="molecule type" value="Genomic_DNA"/>
</dbReference>
<feature type="binding site" evidence="10">
    <location>
        <position position="128"/>
    </location>
    <ligand>
        <name>(6S)-5-formyl-5,6,7,8-tetrahydrofolate</name>
        <dbReference type="ChEBI" id="CHEBI:57457"/>
    </ligand>
</feature>
<keyword evidence="7 10" id="KW-0460">Magnesium</keyword>
<evidence type="ECO:0000256" key="9">
    <source>
        <dbReference type="ARBA" id="ARBA00023134"/>
    </source>
</evidence>
<dbReference type="InterPro" id="IPR004520">
    <property type="entry name" value="GTPase_MnmE"/>
</dbReference>
<reference evidence="13" key="1">
    <citation type="submission" date="2020-04" db="EMBL/GenBank/DDBJ databases">
        <title>Deep metagenomics examines the oral microbiome during advanced dental caries in children, revealing novel taxa and co-occurrences with host molecules.</title>
        <authorList>
            <person name="Baker J.L."/>
            <person name="Morton J.T."/>
            <person name="Dinis M."/>
            <person name="Alvarez R."/>
            <person name="Tran N.C."/>
            <person name="Knight R."/>
            <person name="Edlund A."/>
        </authorList>
    </citation>
    <scope>NUCLEOTIDE SEQUENCE</scope>
    <source>
        <strain evidence="13">JCVI_44_bin.5</strain>
    </source>
</reference>
<comment type="subcellular location">
    <subcellularLocation>
        <location evidence="10">Cytoplasm</location>
    </subcellularLocation>
</comment>
<sequence length="468" mass="52058">MQVNTNVLNSSETICALATQPGGAIGVIRVSGSKAIEIVDSIFSRSILNVPANTLHYGEILDREHQTIDEVVVSIWRAPHSYTGEDSVEISCHGSSYILEQILHRLIENNCRQAKPGEYTQRAYLNGKMDLSQTEAVADLISSTNKASYKLALSQLKGHFSSELSLLRRQLLKINSLLELELDFSDHEELEFADRTELINLAEEIDNKVTSLALSFKTGQALKNGIPVAIIGKTNVGKSTLLNCLLHDNRAIVSDIHGTTRDVIEDTIGINGVDFHFIDTAGIRKTTDYVEQLGIERTLATLKKAHIILWVIDKEPTENEKNEILNQCADKHLILVHNKVDDLNNSTNQQNNISISNQLNKYTYHEISISGKYNLGINELETLIYEVADLPEISENTTIVTNARHYDVLTRAHASLIRVQEAMAMNLGGDLISEDLKDTISILAEITGDQITPQETLHNIFKHFCIGK</sequence>
<gene>
    <name evidence="10 13" type="primary">mnmE</name>
    <name evidence="10" type="synonym">trmE</name>
    <name evidence="13" type="ORF">HXN26_01360</name>
</gene>
<evidence type="ECO:0000256" key="1">
    <source>
        <dbReference type="ARBA" id="ARBA00011043"/>
    </source>
</evidence>
<evidence type="ECO:0000256" key="10">
    <source>
        <dbReference type="HAMAP-Rule" id="MF_00379"/>
    </source>
</evidence>
<dbReference type="CDD" id="cd14858">
    <property type="entry name" value="TrmE_N"/>
    <property type="match status" value="1"/>
</dbReference>
<keyword evidence="8 10" id="KW-0630">Potassium</keyword>
<feature type="binding site" evidence="10">
    <location>
        <begin position="235"/>
        <end position="240"/>
    </location>
    <ligand>
        <name>GTP</name>
        <dbReference type="ChEBI" id="CHEBI:37565"/>
    </ligand>
</feature>
<feature type="binding site" evidence="10">
    <location>
        <begin position="279"/>
        <end position="282"/>
    </location>
    <ligand>
        <name>GTP</name>
        <dbReference type="ChEBI" id="CHEBI:37565"/>
    </ligand>
</feature>
<dbReference type="PROSITE" id="PS51709">
    <property type="entry name" value="G_TRME"/>
    <property type="match status" value="1"/>
</dbReference>
<feature type="binding site" evidence="10">
    <location>
        <position position="29"/>
    </location>
    <ligand>
        <name>(6S)-5-formyl-5,6,7,8-tetrahydrofolate</name>
        <dbReference type="ChEBI" id="CHEBI:57457"/>
    </ligand>
</feature>
<accession>A0A930HKT5</accession>
<dbReference type="FunFam" id="3.40.50.300:FF:001376">
    <property type="entry name" value="tRNA modification GTPase MnmE"/>
    <property type="match status" value="1"/>
</dbReference>
<dbReference type="RefSeq" id="WP_273158287.1">
    <property type="nucleotide sequence ID" value="NZ_JABZSJ010000003.1"/>
</dbReference>
<evidence type="ECO:0000256" key="6">
    <source>
        <dbReference type="ARBA" id="ARBA00022801"/>
    </source>
</evidence>
<dbReference type="Proteomes" id="UP000771736">
    <property type="component" value="Unassembled WGS sequence"/>
</dbReference>
<dbReference type="GO" id="GO:0030488">
    <property type="term" value="P:tRNA methylation"/>
    <property type="evidence" value="ECO:0007669"/>
    <property type="project" value="TreeGrafter"/>
</dbReference>
<dbReference type="EC" id="3.6.-.-" evidence="10"/>
<feature type="binding site" evidence="10">
    <location>
        <position position="468"/>
    </location>
    <ligand>
        <name>(6S)-5-formyl-5,6,7,8-tetrahydrofolate</name>
        <dbReference type="ChEBI" id="CHEBI:57457"/>
    </ligand>
</feature>
<dbReference type="NCBIfam" id="TIGR00231">
    <property type="entry name" value="small_GTP"/>
    <property type="match status" value="1"/>
</dbReference>
<evidence type="ECO:0000259" key="12">
    <source>
        <dbReference type="PROSITE" id="PS51709"/>
    </source>
</evidence>
<dbReference type="Pfam" id="PF10396">
    <property type="entry name" value="TrmE_N"/>
    <property type="match status" value="1"/>
</dbReference>
<dbReference type="InterPro" id="IPR006073">
    <property type="entry name" value="GTP-bd"/>
</dbReference>
<dbReference type="InterPro" id="IPR025867">
    <property type="entry name" value="MnmE_helical"/>
</dbReference>
<evidence type="ECO:0000256" key="3">
    <source>
        <dbReference type="ARBA" id="ARBA00022694"/>
    </source>
</evidence>
<comment type="caution">
    <text evidence="10">Lacks conserved residue(s) required for the propagation of feature annotation.</text>
</comment>
<dbReference type="InterPro" id="IPR027266">
    <property type="entry name" value="TrmE/GcvT-like"/>
</dbReference>
<dbReference type="Pfam" id="PF12631">
    <property type="entry name" value="MnmE_helical"/>
    <property type="match status" value="1"/>
</dbReference>
<dbReference type="HAMAP" id="MF_00379">
    <property type="entry name" value="GTPase_MnmE"/>
    <property type="match status" value="1"/>
</dbReference>
<evidence type="ECO:0000256" key="7">
    <source>
        <dbReference type="ARBA" id="ARBA00022842"/>
    </source>
</evidence>
<evidence type="ECO:0000256" key="8">
    <source>
        <dbReference type="ARBA" id="ARBA00022958"/>
    </source>
</evidence>
<comment type="similarity">
    <text evidence="1 10 11">Belongs to the TRAFAC class TrmE-Era-EngA-EngB-Septin-like GTPase superfamily. TrmE GTPase family.</text>
</comment>
<name>A0A930HKT5_9BACT</name>
<feature type="binding site" evidence="10">
    <location>
        <position position="259"/>
    </location>
    <ligand>
        <name>K(+)</name>
        <dbReference type="ChEBI" id="CHEBI:29103"/>
    </ligand>
</feature>
<evidence type="ECO:0000313" key="13">
    <source>
        <dbReference type="EMBL" id="MBF1383497.1"/>
    </source>
</evidence>
<dbReference type="InterPro" id="IPR005225">
    <property type="entry name" value="Small_GTP-bd"/>
</dbReference>
<feature type="binding site" evidence="10">
    <location>
        <position position="89"/>
    </location>
    <ligand>
        <name>(6S)-5-formyl-5,6,7,8-tetrahydrofolate</name>
        <dbReference type="ChEBI" id="CHEBI:57457"/>
    </ligand>
</feature>
<feature type="binding site" evidence="10">
    <location>
        <position position="239"/>
    </location>
    <ligand>
        <name>Mg(2+)</name>
        <dbReference type="ChEBI" id="CHEBI:18420"/>
    </ligand>
</feature>
<dbReference type="GO" id="GO:0002098">
    <property type="term" value="P:tRNA wobble uridine modification"/>
    <property type="evidence" value="ECO:0007669"/>
    <property type="project" value="TreeGrafter"/>
</dbReference>